<feature type="region of interest" description="Disordered" evidence="1">
    <location>
        <begin position="138"/>
        <end position="201"/>
    </location>
</feature>
<dbReference type="EMBL" id="CAJOBR010030162">
    <property type="protein sequence ID" value="CAF4989614.1"/>
    <property type="molecule type" value="Genomic_DNA"/>
</dbReference>
<evidence type="ECO:0000313" key="3">
    <source>
        <dbReference type="Proteomes" id="UP000663848"/>
    </source>
</evidence>
<feature type="non-terminal residue" evidence="2">
    <location>
        <position position="280"/>
    </location>
</feature>
<gene>
    <name evidence="2" type="ORF">QYT958_LOCUS36964</name>
</gene>
<organism evidence="2 3">
    <name type="scientific">Rotaria socialis</name>
    <dbReference type="NCBI Taxonomy" id="392032"/>
    <lineage>
        <taxon>Eukaryota</taxon>
        <taxon>Metazoa</taxon>
        <taxon>Spiralia</taxon>
        <taxon>Gnathifera</taxon>
        <taxon>Rotifera</taxon>
        <taxon>Eurotatoria</taxon>
        <taxon>Bdelloidea</taxon>
        <taxon>Philodinida</taxon>
        <taxon>Philodinidae</taxon>
        <taxon>Rotaria</taxon>
    </lineage>
</organism>
<comment type="caution">
    <text evidence="2">The sequence shown here is derived from an EMBL/GenBank/DDBJ whole genome shotgun (WGS) entry which is preliminary data.</text>
</comment>
<reference evidence="2" key="1">
    <citation type="submission" date="2021-02" db="EMBL/GenBank/DDBJ databases">
        <authorList>
            <person name="Nowell W R."/>
        </authorList>
    </citation>
    <scope>NUCLEOTIDE SEQUENCE</scope>
</reference>
<dbReference type="AlphaFoldDB" id="A0A821ZT00"/>
<dbReference type="Proteomes" id="UP000663848">
    <property type="component" value="Unassembled WGS sequence"/>
</dbReference>
<feature type="compositionally biased region" description="Polar residues" evidence="1">
    <location>
        <begin position="34"/>
        <end position="48"/>
    </location>
</feature>
<evidence type="ECO:0000313" key="2">
    <source>
        <dbReference type="EMBL" id="CAF4989614.1"/>
    </source>
</evidence>
<feature type="compositionally biased region" description="Acidic residues" evidence="1">
    <location>
        <begin position="155"/>
        <end position="165"/>
    </location>
</feature>
<feature type="non-terminal residue" evidence="2">
    <location>
        <position position="1"/>
    </location>
</feature>
<protein>
    <submittedName>
        <fullName evidence="2">Uncharacterized protein</fullName>
    </submittedName>
</protein>
<feature type="compositionally biased region" description="Polar residues" evidence="1">
    <location>
        <begin position="182"/>
        <end position="201"/>
    </location>
</feature>
<feature type="compositionally biased region" description="Polar residues" evidence="1">
    <location>
        <begin position="138"/>
        <end position="153"/>
    </location>
</feature>
<evidence type="ECO:0000256" key="1">
    <source>
        <dbReference type="SAM" id="MobiDB-lite"/>
    </source>
</evidence>
<name>A0A821ZT00_9BILA</name>
<accession>A0A821ZT00</accession>
<proteinExistence type="predicted"/>
<feature type="compositionally biased region" description="Basic and acidic residues" evidence="1">
    <location>
        <begin position="252"/>
        <end position="262"/>
    </location>
</feature>
<sequence length="280" mass="31228">QKRRSESIASTGRNESIASTGRSDELTKIFEQATHLSQHRTSSASISKRPSHAHEEAYEEMTWDTLVPGIIPAAPPLPGQWQKATENLHHPQEVSKQPASIAESNRTSDVGNLHDIITAINQHSRERTYPSFPQETILTSQIHSRPSTASRSQNDFDDDDDDDNDIQIRNSSSMYAIIPPRQHSQQVSRADSVQTNTSSSTARRSIIAPIINTYQPQASIVSTLQQQQQPQVDKISNHSTSMTSPMGQSPERFLRPKNEKYDFGAGDPMMNRRSPSTLSM</sequence>
<feature type="compositionally biased region" description="Polar residues" evidence="1">
    <location>
        <begin position="7"/>
        <end position="21"/>
    </location>
</feature>
<feature type="region of interest" description="Disordered" evidence="1">
    <location>
        <begin position="1"/>
        <end position="57"/>
    </location>
</feature>
<feature type="region of interest" description="Disordered" evidence="1">
    <location>
        <begin position="222"/>
        <end position="280"/>
    </location>
</feature>
<feature type="compositionally biased region" description="Polar residues" evidence="1">
    <location>
        <begin position="237"/>
        <end position="247"/>
    </location>
</feature>